<feature type="domain" description="FIMAH" evidence="1">
    <location>
        <begin position="4"/>
        <end position="83"/>
    </location>
</feature>
<evidence type="ECO:0000313" key="2">
    <source>
        <dbReference type="EMBL" id="MFD0871568.1"/>
    </source>
</evidence>
<dbReference type="RefSeq" id="WP_379290690.1">
    <property type="nucleotide sequence ID" value="NZ_JBHTIU010000084.1"/>
</dbReference>
<sequence length="87" mass="9881">MDLAVLESILNQYIASREVSDPLANQLSQSIKQARHQWDKGSADQAVKKLEDFQKHLNKESMAPYVTEAAKRTLHSRSQSLIQVWSS</sequence>
<keyword evidence="3" id="KW-1185">Reference proteome</keyword>
<dbReference type="EMBL" id="JBHTIU010000084">
    <property type="protein sequence ID" value="MFD0871568.1"/>
    <property type="molecule type" value="Genomic_DNA"/>
</dbReference>
<name>A0ABW3DDL7_9BACL</name>
<protein>
    <submittedName>
        <fullName evidence="2">FIMAH domain-containing protein</fullName>
    </submittedName>
</protein>
<evidence type="ECO:0000313" key="3">
    <source>
        <dbReference type="Proteomes" id="UP001597120"/>
    </source>
</evidence>
<dbReference type="InterPro" id="IPR054470">
    <property type="entry name" value="FIMAH_dom"/>
</dbReference>
<reference evidence="3" key="1">
    <citation type="journal article" date="2019" name="Int. J. Syst. Evol. Microbiol.">
        <title>The Global Catalogue of Microorganisms (GCM) 10K type strain sequencing project: providing services to taxonomists for standard genome sequencing and annotation.</title>
        <authorList>
            <consortium name="The Broad Institute Genomics Platform"/>
            <consortium name="The Broad Institute Genome Sequencing Center for Infectious Disease"/>
            <person name="Wu L."/>
            <person name="Ma J."/>
        </authorList>
    </citation>
    <scope>NUCLEOTIDE SEQUENCE [LARGE SCALE GENOMIC DNA]</scope>
    <source>
        <strain evidence="3">CCUG 57263</strain>
    </source>
</reference>
<dbReference type="Proteomes" id="UP001597120">
    <property type="component" value="Unassembled WGS sequence"/>
</dbReference>
<dbReference type="Pfam" id="PF22888">
    <property type="entry name" value="FIMAH"/>
    <property type="match status" value="1"/>
</dbReference>
<accession>A0ABW3DDL7</accession>
<gene>
    <name evidence="2" type="ORF">ACFQ03_20725</name>
</gene>
<evidence type="ECO:0000259" key="1">
    <source>
        <dbReference type="Pfam" id="PF22888"/>
    </source>
</evidence>
<organism evidence="2 3">
    <name type="scientific">Paenibacillus residui</name>
    <dbReference type="NCBI Taxonomy" id="629724"/>
    <lineage>
        <taxon>Bacteria</taxon>
        <taxon>Bacillati</taxon>
        <taxon>Bacillota</taxon>
        <taxon>Bacilli</taxon>
        <taxon>Bacillales</taxon>
        <taxon>Paenibacillaceae</taxon>
        <taxon>Paenibacillus</taxon>
    </lineage>
</organism>
<comment type="caution">
    <text evidence="2">The sequence shown here is derived from an EMBL/GenBank/DDBJ whole genome shotgun (WGS) entry which is preliminary data.</text>
</comment>
<proteinExistence type="predicted"/>